<dbReference type="RefSeq" id="WP_262310146.1">
    <property type="nucleotide sequence ID" value="NZ_CP106679.1"/>
</dbReference>
<keyword evidence="1" id="KW-0812">Transmembrane</keyword>
<dbReference type="Proteomes" id="UP001065174">
    <property type="component" value="Chromosome"/>
</dbReference>
<keyword evidence="1" id="KW-1133">Transmembrane helix</keyword>
<dbReference type="EMBL" id="CP106679">
    <property type="protein sequence ID" value="UXP32711.1"/>
    <property type="molecule type" value="Genomic_DNA"/>
</dbReference>
<name>A0ABY6CQB7_9BACT</name>
<gene>
    <name evidence="2" type="ORF">N6H18_01880</name>
</gene>
<proteinExistence type="predicted"/>
<accession>A0ABY6CQB7</accession>
<feature type="transmembrane region" description="Helical" evidence="1">
    <location>
        <begin position="6"/>
        <end position="25"/>
    </location>
</feature>
<reference evidence="2" key="1">
    <citation type="submission" date="2022-09" db="EMBL/GenBank/DDBJ databases">
        <title>Comparative genomics and taxonomic characterization of three novel marine species of genus Reichenbachiella exhibiting antioxidant and polysaccharide degradation activities.</title>
        <authorList>
            <person name="Muhammad N."/>
            <person name="Lee Y.-J."/>
            <person name="Ko J."/>
            <person name="Kim S.-G."/>
        </authorList>
    </citation>
    <scope>NUCLEOTIDE SEQUENCE</scope>
    <source>
        <strain evidence="2">BKB1-1</strain>
    </source>
</reference>
<keyword evidence="3" id="KW-1185">Reference proteome</keyword>
<evidence type="ECO:0000313" key="3">
    <source>
        <dbReference type="Proteomes" id="UP001065174"/>
    </source>
</evidence>
<evidence type="ECO:0000313" key="2">
    <source>
        <dbReference type="EMBL" id="UXP32711.1"/>
    </source>
</evidence>
<dbReference type="InterPro" id="IPR021314">
    <property type="entry name" value="DUF2911"/>
</dbReference>
<dbReference type="Pfam" id="PF11138">
    <property type="entry name" value="DUF2911"/>
    <property type="match status" value="1"/>
</dbReference>
<protein>
    <submittedName>
        <fullName evidence="2">DUF2911 domain-containing protein</fullName>
    </submittedName>
</protein>
<organism evidence="2 3">
    <name type="scientific">Reichenbachiella agarivorans</name>
    <dbReference type="NCBI Taxonomy" id="2979464"/>
    <lineage>
        <taxon>Bacteria</taxon>
        <taxon>Pseudomonadati</taxon>
        <taxon>Bacteroidota</taxon>
        <taxon>Cytophagia</taxon>
        <taxon>Cytophagales</taxon>
        <taxon>Reichenbachiellaceae</taxon>
        <taxon>Reichenbachiella</taxon>
    </lineage>
</organism>
<keyword evidence="1" id="KW-0472">Membrane</keyword>
<sequence length="176" mass="20232">MWKKSLWLIAAIVLVGVAFVVYQMATTKKHSPAETVTYNSDQLNVSVDYCRPFKKGRTIFGELVPYDTYWRTGANEPTIISFDQDVRFGGEDVKAGSYRLYTIPGEDKWIVALNTELEEWGYWEPDYSLDVLRVEVPKEEIACCQEQFAISLPEKGYGTELVMEWDDVKVKVPIEK</sequence>
<evidence type="ECO:0000256" key="1">
    <source>
        <dbReference type="SAM" id="Phobius"/>
    </source>
</evidence>